<evidence type="ECO:0000313" key="2">
    <source>
        <dbReference type="EMBL" id="ERH23615.1"/>
    </source>
</evidence>
<gene>
    <name evidence="2" type="ORF">HMPREF1549_00085</name>
</gene>
<proteinExistence type="predicted"/>
<reference evidence="2 3" key="1">
    <citation type="submission" date="2013-06" db="EMBL/GenBank/DDBJ databases">
        <authorList>
            <person name="Weinstock G."/>
            <person name="Sodergren E."/>
            <person name="Lobos E.A."/>
            <person name="Fulton L."/>
            <person name="Fulton R."/>
            <person name="Courtney L."/>
            <person name="Fronick C."/>
            <person name="O'Laughlin M."/>
            <person name="Godfrey J."/>
            <person name="Wilson R.M."/>
            <person name="Miner T."/>
            <person name="Farmer C."/>
            <person name="Delehaunty K."/>
            <person name="Cordes M."/>
            <person name="Minx P."/>
            <person name="Tomlinson C."/>
            <person name="Chen J."/>
            <person name="Wollam A."/>
            <person name="Pepin K.H."/>
            <person name="Bhonagiri V."/>
            <person name="Zhang X."/>
            <person name="Warren W."/>
            <person name="Mitreva M."/>
            <person name="Mardis E.R."/>
            <person name="Wilson R.K."/>
        </authorList>
    </citation>
    <scope>NUCLEOTIDE SEQUENCE [LARGE SCALE GENOMIC DNA]</scope>
    <source>
        <strain evidence="2 3">F0510</strain>
    </source>
</reference>
<dbReference type="EMBL" id="AWSD01000009">
    <property type="protein sequence ID" value="ERH23615.1"/>
    <property type="molecule type" value="Genomic_DNA"/>
</dbReference>
<name>U1Q6X5_9ACTO</name>
<protein>
    <submittedName>
        <fullName evidence="2">Uncharacterized protein</fullName>
    </submittedName>
</protein>
<sequence>MTTATTATGSFETDTPTVRETLPLSLARHDEPSPARRLPWRRIVSAA</sequence>
<evidence type="ECO:0000256" key="1">
    <source>
        <dbReference type="SAM" id="MobiDB-lite"/>
    </source>
</evidence>
<comment type="caution">
    <text evidence="2">The sequence shown here is derived from an EMBL/GenBank/DDBJ whole genome shotgun (WGS) entry which is preliminary data.</text>
</comment>
<feature type="region of interest" description="Disordered" evidence="1">
    <location>
        <begin position="1"/>
        <end position="35"/>
    </location>
</feature>
<dbReference type="AlphaFoldDB" id="U1Q6X5"/>
<evidence type="ECO:0000313" key="3">
    <source>
        <dbReference type="Proteomes" id="UP000016498"/>
    </source>
</evidence>
<dbReference type="Proteomes" id="UP000016498">
    <property type="component" value="Unassembled WGS sequence"/>
</dbReference>
<dbReference type="HOGENOM" id="CLU_3176740_0_0_11"/>
<feature type="non-terminal residue" evidence="2">
    <location>
        <position position="47"/>
    </location>
</feature>
<accession>U1Q6X5</accession>
<feature type="compositionally biased region" description="Polar residues" evidence="1">
    <location>
        <begin position="9"/>
        <end position="18"/>
    </location>
</feature>
<organism evidence="2 3">
    <name type="scientific">Actinomyces johnsonii F0510</name>
    <dbReference type="NCBI Taxonomy" id="1227262"/>
    <lineage>
        <taxon>Bacteria</taxon>
        <taxon>Bacillati</taxon>
        <taxon>Actinomycetota</taxon>
        <taxon>Actinomycetes</taxon>
        <taxon>Actinomycetales</taxon>
        <taxon>Actinomycetaceae</taxon>
        <taxon>Actinomyces</taxon>
    </lineage>
</organism>